<dbReference type="HOGENOM" id="CLU_3351094_0_0_1"/>
<dbReference type="Proteomes" id="UP000030751">
    <property type="component" value="Unassembled WGS sequence"/>
</dbReference>
<accession>W9Q1M5</accession>
<organism evidence="1">
    <name type="scientific">Fusarium oxysporum f. sp. pisi HDV247</name>
    <dbReference type="NCBI Taxonomy" id="1080344"/>
    <lineage>
        <taxon>Eukaryota</taxon>
        <taxon>Fungi</taxon>
        <taxon>Dikarya</taxon>
        <taxon>Ascomycota</taxon>
        <taxon>Pezizomycotina</taxon>
        <taxon>Sordariomycetes</taxon>
        <taxon>Hypocreomycetidae</taxon>
        <taxon>Hypocreales</taxon>
        <taxon>Nectriaceae</taxon>
        <taxon>Fusarium</taxon>
        <taxon>Fusarium oxysporum species complex</taxon>
    </lineage>
</organism>
<evidence type="ECO:0000313" key="1">
    <source>
        <dbReference type="EMBL" id="EXA49176.1"/>
    </source>
</evidence>
<reference evidence="1" key="2">
    <citation type="submission" date="2012-05" db="EMBL/GenBank/DDBJ databases">
        <title>Annotation of the Genome Sequence of Fusarium oxysporum HDV247.</title>
        <authorList>
            <consortium name="The Broad Institute Genomics Platform"/>
            <person name="Ma L.-J."/>
            <person name="Corby-Kistler H."/>
            <person name="Broz K."/>
            <person name="Gale L.R."/>
            <person name="Jonkers W."/>
            <person name="O'Donnell K."/>
            <person name="Ploetz R."/>
            <person name="Steinberg C."/>
            <person name="Schwartz D.C."/>
            <person name="VanEtten H."/>
            <person name="Zhou S."/>
            <person name="Young S.K."/>
            <person name="Zeng Q."/>
            <person name="Gargeya S."/>
            <person name="Fitzgerald M."/>
            <person name="Abouelleil A."/>
            <person name="Alvarado L."/>
            <person name="Chapman S.B."/>
            <person name="Gainer-Dewar J."/>
            <person name="Goldberg J."/>
            <person name="Griggs A."/>
            <person name="Gujja S."/>
            <person name="Hansen M."/>
            <person name="Howarth C."/>
            <person name="Imamovic A."/>
            <person name="Ireland A."/>
            <person name="Larimer J."/>
            <person name="McCowan C."/>
            <person name="Murphy C."/>
            <person name="Pearson M."/>
            <person name="Poon T.W."/>
            <person name="Priest M."/>
            <person name="Roberts A."/>
            <person name="Saif S."/>
            <person name="Shea T."/>
            <person name="Sykes S."/>
            <person name="Wortman J."/>
            <person name="Nusbaum C."/>
            <person name="Birren B."/>
        </authorList>
    </citation>
    <scope>NUCLEOTIDE SEQUENCE</scope>
    <source>
        <strain evidence="1">HDV247</strain>
    </source>
</reference>
<sequence>MKFDIQITDICVAVTLNINLQDSPKQCLGYLASRAHKDD</sequence>
<gene>
    <name evidence="1" type="ORF">FOVG_02447</name>
</gene>
<reference evidence="1" key="1">
    <citation type="submission" date="2011-10" db="EMBL/GenBank/DDBJ databases">
        <title>The Genome Sequence of Fusarium oxysporum HDV247.</title>
        <authorList>
            <consortium name="The Broad Institute Genome Sequencing Platform"/>
            <person name="Ma L.-J."/>
            <person name="Gale L.R."/>
            <person name="Schwartz D.C."/>
            <person name="Zhou S."/>
            <person name="Corby-Kistler H."/>
            <person name="Young S.K."/>
            <person name="Zeng Q."/>
            <person name="Gargeya S."/>
            <person name="Fitzgerald M."/>
            <person name="Haas B."/>
            <person name="Abouelleil A."/>
            <person name="Alvarado L."/>
            <person name="Arachchi H.M."/>
            <person name="Berlin A."/>
            <person name="Brown A."/>
            <person name="Chapman S.B."/>
            <person name="Chen Z."/>
            <person name="Dunbar C."/>
            <person name="Freedman E."/>
            <person name="Gearin G."/>
            <person name="Goldberg J."/>
            <person name="Griggs A."/>
            <person name="Gujja S."/>
            <person name="Heiman D."/>
            <person name="Howarth C."/>
            <person name="Larson L."/>
            <person name="Lui A."/>
            <person name="MacDonald P.J.P."/>
            <person name="Montmayeur A."/>
            <person name="Murphy C."/>
            <person name="Neiman D."/>
            <person name="Pearson M."/>
            <person name="Priest M."/>
            <person name="Roberts A."/>
            <person name="Saif S."/>
            <person name="Shea T."/>
            <person name="Shenoy N."/>
            <person name="Sisk P."/>
            <person name="Stolte C."/>
            <person name="Sykes S."/>
            <person name="Wortman J."/>
            <person name="Nusbaum C."/>
            <person name="Birren B."/>
        </authorList>
    </citation>
    <scope>NUCLEOTIDE SEQUENCE [LARGE SCALE GENOMIC DNA]</scope>
    <source>
        <strain evidence="1">HDV247</strain>
    </source>
</reference>
<dbReference type="AlphaFoldDB" id="W9Q1M5"/>
<protein>
    <submittedName>
        <fullName evidence="1">Uncharacterized protein</fullName>
    </submittedName>
</protein>
<dbReference type="EMBL" id="JH650969">
    <property type="protein sequence ID" value="EXA49176.1"/>
    <property type="molecule type" value="Genomic_DNA"/>
</dbReference>
<name>W9Q1M5_FUSOX</name>
<proteinExistence type="predicted"/>